<gene>
    <name evidence="10" type="primary">miaA</name>
    <name evidence="14" type="ORF">UBAL3_80150016</name>
</gene>
<dbReference type="GO" id="GO:0005524">
    <property type="term" value="F:ATP binding"/>
    <property type="evidence" value="ECO:0007669"/>
    <property type="project" value="UniProtKB-UniRule"/>
</dbReference>
<evidence type="ECO:0000256" key="2">
    <source>
        <dbReference type="ARBA" id="ARBA00003213"/>
    </source>
</evidence>
<keyword evidence="4 10" id="KW-0808">Transferase</keyword>
<comment type="similarity">
    <text evidence="3 10 13">Belongs to the IPP transferase family.</text>
</comment>
<dbReference type="AlphaFoldDB" id="C6HVW6"/>
<keyword evidence="5 10" id="KW-0819">tRNA processing</keyword>
<evidence type="ECO:0000256" key="4">
    <source>
        <dbReference type="ARBA" id="ARBA00022679"/>
    </source>
</evidence>
<comment type="cofactor">
    <cofactor evidence="1 10">
        <name>Mg(2+)</name>
        <dbReference type="ChEBI" id="CHEBI:18420"/>
    </cofactor>
</comment>
<reference evidence="14 15" key="1">
    <citation type="journal article" date="2009" name="Appl. Environ. Microbiol.">
        <title>Community genomic and proteomic analyses of chemoautotrophic iron-oxidizing "Leptospirillum rubarum" (Group II) and "Leptospirillum ferrodiazotrophum" (Group III) bacteria in acid mine drainage biofilms.</title>
        <authorList>
            <person name="Goltsman D.S."/>
            <person name="Denef V.J."/>
            <person name="Singer S.W."/>
            <person name="VerBerkmoes N.C."/>
            <person name="Lefsrud M."/>
            <person name="Mueller R.S."/>
            <person name="Dick G.J."/>
            <person name="Sun C.L."/>
            <person name="Wheeler K.E."/>
            <person name="Zemla A."/>
            <person name="Baker B.J."/>
            <person name="Hauser L."/>
            <person name="Land M."/>
            <person name="Shah M.B."/>
            <person name="Thelen M.P."/>
            <person name="Hettich R.L."/>
            <person name="Banfield J.F."/>
        </authorList>
    </citation>
    <scope>NUCLEOTIDE SEQUENCE [LARGE SCALE GENOMIC DNA]</scope>
</reference>
<dbReference type="SUPFAM" id="SSF52540">
    <property type="entry name" value="P-loop containing nucleoside triphosphate hydrolases"/>
    <property type="match status" value="1"/>
</dbReference>
<dbReference type="PANTHER" id="PTHR11088">
    <property type="entry name" value="TRNA DIMETHYLALLYLTRANSFERASE"/>
    <property type="match status" value="1"/>
</dbReference>
<evidence type="ECO:0000256" key="1">
    <source>
        <dbReference type="ARBA" id="ARBA00001946"/>
    </source>
</evidence>
<evidence type="ECO:0000313" key="15">
    <source>
        <dbReference type="Proteomes" id="UP000009374"/>
    </source>
</evidence>
<evidence type="ECO:0000256" key="11">
    <source>
        <dbReference type="RuleBase" id="RU003783"/>
    </source>
</evidence>
<feature type="binding site" evidence="10">
    <location>
        <begin position="16"/>
        <end position="21"/>
    </location>
    <ligand>
        <name>substrate</name>
    </ligand>
</feature>
<dbReference type="Gene3D" id="3.40.50.300">
    <property type="entry name" value="P-loop containing nucleotide triphosphate hydrolases"/>
    <property type="match status" value="1"/>
</dbReference>
<keyword evidence="15" id="KW-1185">Reference proteome</keyword>
<dbReference type="EMBL" id="GG693867">
    <property type="protein sequence ID" value="EES53228.1"/>
    <property type="molecule type" value="Genomic_DNA"/>
</dbReference>
<dbReference type="InterPro" id="IPR018022">
    <property type="entry name" value="IPT"/>
</dbReference>
<dbReference type="EC" id="2.5.1.75" evidence="10"/>
<dbReference type="Pfam" id="PF01715">
    <property type="entry name" value="IPPT"/>
    <property type="match status" value="1"/>
</dbReference>
<proteinExistence type="inferred from homology"/>
<feature type="site" description="Interaction with substrate tRNA" evidence="10">
    <location>
        <position position="131"/>
    </location>
</feature>
<dbReference type="NCBIfam" id="TIGR00174">
    <property type="entry name" value="miaA"/>
    <property type="match status" value="1"/>
</dbReference>
<evidence type="ECO:0000256" key="3">
    <source>
        <dbReference type="ARBA" id="ARBA00005842"/>
    </source>
</evidence>
<keyword evidence="8 10" id="KW-0460">Magnesium</keyword>
<comment type="subunit">
    <text evidence="10">Monomer.</text>
</comment>
<sequence length="309" mass="34598">MVRPLDPIDLVIAGPTASGKSSLALEWAQKNGAEIVSADSRQIYREISIGTGKPSLTEQEAIPHHMIDLCSVQEVYSAGAFARDARRAIERIQSRGKKVVLCGGTGLYIKALLHGIVELPEGDPSSGEDFRVSMANVPTEDLYSRLASVDPERAKRLFPNDRVRILRALFLYESTGLPPTDLYRRSQGEGIPVRNFLVLSPERSWLHIAIERRVAQMLSHGWVEEVEELLLRGGHPDWPGFASLGYREVMSYLAGKMRQEELLPAIVLKTRQYAKRQMTWFRHMEGAISVDSPKNSGFSWSLLQTMIKS</sequence>
<feature type="site" description="Interaction with substrate tRNA" evidence="10">
    <location>
        <position position="105"/>
    </location>
</feature>
<dbReference type="HAMAP" id="MF_00185">
    <property type="entry name" value="IPP_trans"/>
    <property type="match status" value="1"/>
</dbReference>
<evidence type="ECO:0000256" key="12">
    <source>
        <dbReference type="RuleBase" id="RU003784"/>
    </source>
</evidence>
<evidence type="ECO:0000256" key="7">
    <source>
        <dbReference type="ARBA" id="ARBA00022840"/>
    </source>
</evidence>
<dbReference type="GO" id="GO:0006400">
    <property type="term" value="P:tRNA modification"/>
    <property type="evidence" value="ECO:0007669"/>
    <property type="project" value="TreeGrafter"/>
</dbReference>
<evidence type="ECO:0000256" key="6">
    <source>
        <dbReference type="ARBA" id="ARBA00022741"/>
    </source>
</evidence>
<feature type="region of interest" description="Interaction with substrate tRNA" evidence="10">
    <location>
        <begin position="39"/>
        <end position="42"/>
    </location>
</feature>
<evidence type="ECO:0000256" key="8">
    <source>
        <dbReference type="ARBA" id="ARBA00022842"/>
    </source>
</evidence>
<evidence type="ECO:0000313" key="14">
    <source>
        <dbReference type="EMBL" id="EES53228.1"/>
    </source>
</evidence>
<accession>C6HVW6</accession>
<name>C6HVW6_9BACT</name>
<dbReference type="InterPro" id="IPR039657">
    <property type="entry name" value="Dimethylallyltransferase"/>
</dbReference>
<comment type="function">
    <text evidence="2 10 12">Catalyzes the transfer of a dimethylallyl group onto the adenine at position 37 in tRNAs that read codons beginning with uridine, leading to the formation of N6-(dimethylallyl)adenosine (i(6)A).</text>
</comment>
<protein>
    <recommendedName>
        <fullName evidence="10">tRNA dimethylallyltransferase</fullName>
        <ecNumber evidence="10">2.5.1.75</ecNumber>
    </recommendedName>
    <alternativeName>
        <fullName evidence="10">Dimethylallyl diphosphate:tRNA dimethylallyltransferase</fullName>
        <shortName evidence="10">DMAPP:tRNA dimethylallyltransferase</shortName>
        <shortName evidence="10">DMATase</shortName>
    </alternativeName>
    <alternativeName>
        <fullName evidence="10">Isopentenyl-diphosphate:tRNA isopentenyltransferase</fullName>
        <shortName evidence="10">IPP transferase</shortName>
        <shortName evidence="10">IPPT</shortName>
        <shortName evidence="10">IPTase</shortName>
    </alternativeName>
</protein>
<evidence type="ECO:0000256" key="9">
    <source>
        <dbReference type="ARBA" id="ARBA00049563"/>
    </source>
</evidence>
<comment type="caution">
    <text evidence="10">Lacks conserved residue(s) required for the propagation of feature annotation.</text>
</comment>
<dbReference type="PANTHER" id="PTHR11088:SF60">
    <property type="entry name" value="TRNA DIMETHYLALLYLTRANSFERASE"/>
    <property type="match status" value="1"/>
</dbReference>
<dbReference type="InterPro" id="IPR027417">
    <property type="entry name" value="P-loop_NTPase"/>
</dbReference>
<comment type="catalytic activity">
    <reaction evidence="9 10 11">
        <text>adenosine(37) in tRNA + dimethylallyl diphosphate = N(6)-dimethylallyladenosine(37) in tRNA + diphosphate</text>
        <dbReference type="Rhea" id="RHEA:26482"/>
        <dbReference type="Rhea" id="RHEA-COMP:10162"/>
        <dbReference type="Rhea" id="RHEA-COMP:10375"/>
        <dbReference type="ChEBI" id="CHEBI:33019"/>
        <dbReference type="ChEBI" id="CHEBI:57623"/>
        <dbReference type="ChEBI" id="CHEBI:74411"/>
        <dbReference type="ChEBI" id="CHEBI:74415"/>
        <dbReference type="EC" id="2.5.1.75"/>
    </reaction>
</comment>
<evidence type="ECO:0000256" key="13">
    <source>
        <dbReference type="RuleBase" id="RU003785"/>
    </source>
</evidence>
<feature type="binding site" evidence="10">
    <location>
        <begin position="14"/>
        <end position="21"/>
    </location>
    <ligand>
        <name>ATP</name>
        <dbReference type="ChEBI" id="CHEBI:30616"/>
    </ligand>
</feature>
<dbReference type="Gene3D" id="1.10.20.140">
    <property type="match status" value="1"/>
</dbReference>
<keyword evidence="6 10" id="KW-0547">Nucleotide-binding</keyword>
<dbReference type="Proteomes" id="UP000009374">
    <property type="component" value="Unassembled WGS sequence"/>
</dbReference>
<evidence type="ECO:0000256" key="10">
    <source>
        <dbReference type="HAMAP-Rule" id="MF_00185"/>
    </source>
</evidence>
<keyword evidence="7 10" id="KW-0067">ATP-binding</keyword>
<evidence type="ECO:0000256" key="5">
    <source>
        <dbReference type="ARBA" id="ARBA00022694"/>
    </source>
</evidence>
<dbReference type="GO" id="GO:0052381">
    <property type="term" value="F:tRNA dimethylallyltransferase activity"/>
    <property type="evidence" value="ECO:0007669"/>
    <property type="project" value="UniProtKB-UniRule"/>
</dbReference>
<organism evidence="14 15">
    <name type="scientific">Leptospirillum ferrodiazotrophum</name>
    <dbReference type="NCBI Taxonomy" id="412449"/>
    <lineage>
        <taxon>Bacteria</taxon>
        <taxon>Pseudomonadati</taxon>
        <taxon>Nitrospirota</taxon>
        <taxon>Nitrospiria</taxon>
        <taxon>Nitrospirales</taxon>
        <taxon>Nitrospiraceae</taxon>
        <taxon>Leptospirillum</taxon>
    </lineage>
</organism>